<accession>A0A1H0WA06</accession>
<keyword evidence="3" id="KW-1185">Reference proteome</keyword>
<evidence type="ECO:0000313" key="3">
    <source>
        <dbReference type="Proteomes" id="UP000199497"/>
    </source>
</evidence>
<proteinExistence type="predicted"/>
<feature type="transmembrane region" description="Helical" evidence="1">
    <location>
        <begin position="78"/>
        <end position="96"/>
    </location>
</feature>
<keyword evidence="1" id="KW-0812">Transmembrane</keyword>
<dbReference type="Proteomes" id="UP000199497">
    <property type="component" value="Unassembled WGS sequence"/>
</dbReference>
<dbReference type="EMBL" id="FNJR01000011">
    <property type="protein sequence ID" value="SDP87126.1"/>
    <property type="molecule type" value="Genomic_DNA"/>
</dbReference>
<protein>
    <submittedName>
        <fullName evidence="2">Uncharacterized protein</fullName>
    </submittedName>
</protein>
<dbReference type="STRING" id="405564.SAMN04487905_11161"/>
<keyword evidence="1" id="KW-1133">Transmembrane helix</keyword>
<feature type="transmembrane region" description="Helical" evidence="1">
    <location>
        <begin position="108"/>
        <end position="132"/>
    </location>
</feature>
<evidence type="ECO:0000313" key="2">
    <source>
        <dbReference type="EMBL" id="SDP87126.1"/>
    </source>
</evidence>
<sequence length="185" mass="19877">MTGPRAPLDAPGGRLPDRSPEPPYSVWLARWLWIGAAVVGLARSLLQLSDRRMLVEELRRVDPGLSQHEVDAATNSGIMVALLFMVGMALLYVFFGNRMARGANWARVLVMVLCGLFVCGVLLSLLTLGLAARVLPEAAMPSVAVGPLGVLLSTVIAGLDVAVFVLLLRGESRRFFAEAGARRRG</sequence>
<name>A0A1H0WA06_9ACTN</name>
<feature type="transmembrane region" description="Helical" evidence="1">
    <location>
        <begin position="144"/>
        <end position="168"/>
    </location>
</feature>
<dbReference type="RefSeq" id="WP_244515644.1">
    <property type="nucleotide sequence ID" value="NZ_FNJR01000011.1"/>
</dbReference>
<dbReference type="AlphaFoldDB" id="A0A1H0WA06"/>
<keyword evidence="1" id="KW-0472">Membrane</keyword>
<evidence type="ECO:0000256" key="1">
    <source>
        <dbReference type="SAM" id="Phobius"/>
    </source>
</evidence>
<organism evidence="2 3">
    <name type="scientific">Actinopolyspora xinjiangensis</name>
    <dbReference type="NCBI Taxonomy" id="405564"/>
    <lineage>
        <taxon>Bacteria</taxon>
        <taxon>Bacillati</taxon>
        <taxon>Actinomycetota</taxon>
        <taxon>Actinomycetes</taxon>
        <taxon>Actinopolysporales</taxon>
        <taxon>Actinopolysporaceae</taxon>
        <taxon>Actinopolyspora</taxon>
    </lineage>
</organism>
<reference evidence="3" key="1">
    <citation type="submission" date="2016-10" db="EMBL/GenBank/DDBJ databases">
        <authorList>
            <person name="Varghese N."/>
            <person name="Submissions S."/>
        </authorList>
    </citation>
    <scope>NUCLEOTIDE SEQUENCE [LARGE SCALE GENOMIC DNA]</scope>
    <source>
        <strain evidence="3">DSM 46732</strain>
    </source>
</reference>
<gene>
    <name evidence="2" type="ORF">SAMN04487905_11161</name>
</gene>